<dbReference type="Proteomes" id="UP000434276">
    <property type="component" value="Unassembled WGS sequence"/>
</dbReference>
<dbReference type="OrthoDB" id="10269749at2759"/>
<organism evidence="1 2">
    <name type="scientific">Arabidopsis thaliana</name>
    <name type="common">Mouse-ear cress</name>
    <dbReference type="NCBI Taxonomy" id="3702"/>
    <lineage>
        <taxon>Eukaryota</taxon>
        <taxon>Viridiplantae</taxon>
        <taxon>Streptophyta</taxon>
        <taxon>Embryophyta</taxon>
        <taxon>Tracheophyta</taxon>
        <taxon>Spermatophyta</taxon>
        <taxon>Magnoliopsida</taxon>
        <taxon>eudicotyledons</taxon>
        <taxon>Gunneridae</taxon>
        <taxon>Pentapetalae</taxon>
        <taxon>rosids</taxon>
        <taxon>malvids</taxon>
        <taxon>Brassicales</taxon>
        <taxon>Brassicaceae</taxon>
        <taxon>Camelineae</taxon>
        <taxon>Arabidopsis</taxon>
    </lineage>
</organism>
<dbReference type="EMBL" id="CACSHJ010000089">
    <property type="protein sequence ID" value="CAA0381881.1"/>
    <property type="molecule type" value="Genomic_DNA"/>
</dbReference>
<dbReference type="AlphaFoldDB" id="A0A5S9XAJ9"/>
<sequence length="43" mass="4767">MDKTVLISTGSILYPNVACDRIERPKASDEAAQIVWYQAPSTK</sequence>
<dbReference type="ExpressionAtlas" id="A0A5S9XAJ9">
    <property type="expression patterns" value="baseline"/>
</dbReference>
<proteinExistence type="predicted"/>
<reference evidence="1 2" key="1">
    <citation type="submission" date="2019-12" db="EMBL/GenBank/DDBJ databases">
        <authorList>
            <person name="Jiao W.-B."/>
            <person name="Schneeberger K."/>
        </authorList>
    </citation>
    <scope>NUCLEOTIDE SEQUENCE [LARGE SCALE GENOMIC DNA]</scope>
    <source>
        <strain evidence="2">cv. C24</strain>
    </source>
</reference>
<gene>
    <name evidence="1" type="ORF">C24_LOCUS12119</name>
</gene>
<evidence type="ECO:0000313" key="2">
    <source>
        <dbReference type="Proteomes" id="UP000434276"/>
    </source>
</evidence>
<protein>
    <submittedName>
        <fullName evidence="1">Uncharacterized protein</fullName>
    </submittedName>
</protein>
<evidence type="ECO:0000313" key="1">
    <source>
        <dbReference type="EMBL" id="CAA0381881.1"/>
    </source>
</evidence>
<accession>A0A5S9XAJ9</accession>
<name>A0A5S9XAJ9_ARATH</name>